<comment type="function">
    <text evidence="7">Responsible for the coupling of flagellin expression to flagellar assembly by preventing expression of the flagellin genes when a component of the middle class of proteins is defective. It negatively regulates flagellar genes by inhibiting the activity of FliA by directly binding to FliA.</text>
</comment>
<dbReference type="Proteomes" id="UP001596977">
    <property type="component" value="Unassembled WGS sequence"/>
</dbReference>
<evidence type="ECO:0000256" key="2">
    <source>
        <dbReference type="ARBA" id="ARBA00017823"/>
    </source>
</evidence>
<evidence type="ECO:0000256" key="7">
    <source>
        <dbReference type="ARBA" id="ARBA00024739"/>
    </source>
</evidence>
<keyword evidence="10" id="KW-0282">Flagellum</keyword>
<dbReference type="InterPro" id="IPR035890">
    <property type="entry name" value="Anti-sigma-28_factor_FlgM_sf"/>
</dbReference>
<comment type="caution">
    <text evidence="10">The sequence shown here is derived from an EMBL/GenBank/DDBJ whole genome shotgun (WGS) entry which is preliminary data.</text>
</comment>
<keyword evidence="10" id="KW-0969">Cilium</keyword>
<sequence>MVDPIGFKPAAVADRRLVQAGTVSAPQATAPAAAVAASVAKPAAGEVARSLSSSAPVDADRVARIRKAIEDGSFPIVPATVADRLLAFRMNWNPNDAA</sequence>
<evidence type="ECO:0000256" key="5">
    <source>
        <dbReference type="ARBA" id="ARBA00023015"/>
    </source>
</evidence>
<reference evidence="11" key="1">
    <citation type="journal article" date="2019" name="Int. J. Syst. Evol. Microbiol.">
        <title>The Global Catalogue of Microorganisms (GCM) 10K type strain sequencing project: providing services to taxonomists for standard genome sequencing and annotation.</title>
        <authorList>
            <consortium name="The Broad Institute Genomics Platform"/>
            <consortium name="The Broad Institute Genome Sequencing Center for Infectious Disease"/>
            <person name="Wu L."/>
            <person name="Ma J."/>
        </authorList>
    </citation>
    <scope>NUCLEOTIDE SEQUENCE [LARGE SCALE GENOMIC DNA]</scope>
    <source>
        <strain evidence="11">CCUG 62982</strain>
    </source>
</reference>
<keyword evidence="6" id="KW-0804">Transcription</keyword>
<evidence type="ECO:0000256" key="3">
    <source>
        <dbReference type="ARBA" id="ARBA00022491"/>
    </source>
</evidence>
<organism evidence="10 11">
    <name type="scientific">Sphingomonas canadensis</name>
    <dbReference type="NCBI Taxonomy" id="1219257"/>
    <lineage>
        <taxon>Bacteria</taxon>
        <taxon>Pseudomonadati</taxon>
        <taxon>Pseudomonadota</taxon>
        <taxon>Alphaproteobacteria</taxon>
        <taxon>Sphingomonadales</taxon>
        <taxon>Sphingomonadaceae</taxon>
        <taxon>Sphingomonas</taxon>
    </lineage>
</organism>
<name>A0ABW3H1D8_9SPHN</name>
<evidence type="ECO:0000256" key="1">
    <source>
        <dbReference type="ARBA" id="ARBA00005322"/>
    </source>
</evidence>
<dbReference type="NCBIfam" id="TIGR03824">
    <property type="entry name" value="FlgM_jcvi"/>
    <property type="match status" value="1"/>
</dbReference>
<keyword evidence="4" id="KW-1005">Bacterial flagellum biogenesis</keyword>
<feature type="domain" description="Anti-sigma-28 factor FlgM C-terminal" evidence="9">
    <location>
        <begin position="47"/>
        <end position="86"/>
    </location>
</feature>
<dbReference type="RefSeq" id="WP_264942497.1">
    <property type="nucleotide sequence ID" value="NZ_JAPDRA010000001.1"/>
</dbReference>
<comment type="similarity">
    <text evidence="1">Belongs to the FlgM family.</text>
</comment>
<evidence type="ECO:0000313" key="10">
    <source>
        <dbReference type="EMBL" id="MFD0945253.1"/>
    </source>
</evidence>
<dbReference type="InterPro" id="IPR031316">
    <property type="entry name" value="FlgM_C"/>
</dbReference>
<dbReference type="Pfam" id="PF04316">
    <property type="entry name" value="FlgM"/>
    <property type="match status" value="1"/>
</dbReference>
<dbReference type="EMBL" id="JBHTJG010000001">
    <property type="protein sequence ID" value="MFD0945253.1"/>
    <property type="molecule type" value="Genomic_DNA"/>
</dbReference>
<evidence type="ECO:0000313" key="11">
    <source>
        <dbReference type="Proteomes" id="UP001596977"/>
    </source>
</evidence>
<keyword evidence="11" id="KW-1185">Reference proteome</keyword>
<evidence type="ECO:0000256" key="6">
    <source>
        <dbReference type="ARBA" id="ARBA00023163"/>
    </source>
</evidence>
<evidence type="ECO:0000256" key="4">
    <source>
        <dbReference type="ARBA" id="ARBA00022795"/>
    </source>
</evidence>
<dbReference type="InterPro" id="IPR007412">
    <property type="entry name" value="FlgM"/>
</dbReference>
<accession>A0ABW3H1D8</accession>
<keyword evidence="10" id="KW-0966">Cell projection</keyword>
<evidence type="ECO:0000259" key="9">
    <source>
        <dbReference type="Pfam" id="PF04316"/>
    </source>
</evidence>
<dbReference type="SUPFAM" id="SSF101498">
    <property type="entry name" value="Anti-sigma factor FlgM"/>
    <property type="match status" value="1"/>
</dbReference>
<proteinExistence type="inferred from homology"/>
<keyword evidence="3" id="KW-0678">Repressor</keyword>
<keyword evidence="5" id="KW-0805">Transcription regulation</keyword>
<gene>
    <name evidence="10" type="primary">flgM</name>
    <name evidence="10" type="ORF">ACFQ1E_02760</name>
</gene>
<protein>
    <recommendedName>
        <fullName evidence="2">Negative regulator of flagellin synthesis</fullName>
    </recommendedName>
    <alternativeName>
        <fullName evidence="8">Anti-sigma-28 factor</fullName>
    </alternativeName>
</protein>
<evidence type="ECO:0000256" key="8">
    <source>
        <dbReference type="ARBA" id="ARBA00030117"/>
    </source>
</evidence>